<reference evidence="2 3" key="1">
    <citation type="submission" date="2018-08" db="EMBL/GenBank/DDBJ databases">
        <title>A genome reference for cultivated species of the human gut microbiota.</title>
        <authorList>
            <person name="Zou Y."/>
            <person name="Xue W."/>
            <person name="Luo G."/>
        </authorList>
    </citation>
    <scope>NUCLEOTIDE SEQUENCE [LARGE SCALE GENOMIC DNA]</scope>
    <source>
        <strain evidence="2 3">AM25-6</strain>
    </source>
</reference>
<dbReference type="InterPro" id="IPR001387">
    <property type="entry name" value="Cro/C1-type_HTH"/>
</dbReference>
<dbReference type="CDD" id="cd00093">
    <property type="entry name" value="HTH_XRE"/>
    <property type="match status" value="1"/>
</dbReference>
<evidence type="ECO:0000313" key="2">
    <source>
        <dbReference type="EMBL" id="RGD75545.1"/>
    </source>
</evidence>
<dbReference type="GO" id="GO:0003677">
    <property type="term" value="F:DNA binding"/>
    <property type="evidence" value="ECO:0007669"/>
    <property type="project" value="InterPro"/>
</dbReference>
<evidence type="ECO:0000313" key="3">
    <source>
        <dbReference type="Proteomes" id="UP000261212"/>
    </source>
</evidence>
<dbReference type="Proteomes" id="UP000261212">
    <property type="component" value="Unassembled WGS sequence"/>
</dbReference>
<dbReference type="SMART" id="SM00530">
    <property type="entry name" value="HTH_XRE"/>
    <property type="match status" value="1"/>
</dbReference>
<accession>A0A3E3E2Q8</accession>
<sequence>MNLRKAVTDRIKELCRENHMSINAMANMCGMPPSTIYSIMKGKSQNPCLNTVYHICLGMNMPLSEFFDSPIFSEYEDI</sequence>
<gene>
    <name evidence="2" type="ORF">DW687_04260</name>
</gene>
<dbReference type="Pfam" id="PF13443">
    <property type="entry name" value="HTH_26"/>
    <property type="match status" value="1"/>
</dbReference>
<evidence type="ECO:0000259" key="1">
    <source>
        <dbReference type="PROSITE" id="PS50943"/>
    </source>
</evidence>
<comment type="caution">
    <text evidence="2">The sequence shown here is derived from an EMBL/GenBank/DDBJ whole genome shotgun (WGS) entry which is preliminary data.</text>
</comment>
<dbReference type="Gene3D" id="1.10.260.40">
    <property type="entry name" value="lambda repressor-like DNA-binding domains"/>
    <property type="match status" value="1"/>
</dbReference>
<dbReference type="InterPro" id="IPR010982">
    <property type="entry name" value="Lambda_DNA-bd_dom_sf"/>
</dbReference>
<dbReference type="EMBL" id="QUSM01000002">
    <property type="protein sequence ID" value="RGD75545.1"/>
    <property type="molecule type" value="Genomic_DNA"/>
</dbReference>
<dbReference type="RefSeq" id="WP_007049924.1">
    <property type="nucleotide sequence ID" value="NZ_CABKNJ010000001.1"/>
</dbReference>
<protein>
    <submittedName>
        <fullName evidence="2">XRE family transcriptional regulator</fullName>
    </submittedName>
</protein>
<proteinExistence type="predicted"/>
<dbReference type="PROSITE" id="PS50943">
    <property type="entry name" value="HTH_CROC1"/>
    <property type="match status" value="1"/>
</dbReference>
<organism evidence="2 3">
    <name type="scientific">Anaerofustis stercorihominis</name>
    <dbReference type="NCBI Taxonomy" id="214853"/>
    <lineage>
        <taxon>Bacteria</taxon>
        <taxon>Bacillati</taxon>
        <taxon>Bacillota</taxon>
        <taxon>Clostridia</taxon>
        <taxon>Eubacteriales</taxon>
        <taxon>Eubacteriaceae</taxon>
        <taxon>Anaerofustis</taxon>
    </lineage>
</organism>
<feature type="domain" description="HTH cro/C1-type" evidence="1">
    <location>
        <begin position="11"/>
        <end position="66"/>
    </location>
</feature>
<dbReference type="GeneID" id="98000265"/>
<dbReference type="SUPFAM" id="SSF47413">
    <property type="entry name" value="lambda repressor-like DNA-binding domains"/>
    <property type="match status" value="1"/>
</dbReference>
<dbReference type="AlphaFoldDB" id="A0A3E3E2Q8"/>
<name>A0A3E3E2Q8_9FIRM</name>